<dbReference type="Gene3D" id="1.25.40.10">
    <property type="entry name" value="Tetratricopeptide repeat domain"/>
    <property type="match status" value="1"/>
</dbReference>
<organism evidence="2 3">
    <name type="scientific">Streptomyces durocortorensis</name>
    <dbReference type="NCBI Taxonomy" id="2811104"/>
    <lineage>
        <taxon>Bacteria</taxon>
        <taxon>Bacillati</taxon>
        <taxon>Actinomycetota</taxon>
        <taxon>Actinomycetes</taxon>
        <taxon>Kitasatosporales</taxon>
        <taxon>Streptomycetaceae</taxon>
        <taxon>Streptomyces</taxon>
    </lineage>
</organism>
<reference evidence="2 3" key="1">
    <citation type="submission" date="2021-02" db="EMBL/GenBank/DDBJ databases">
        <title>Genome Streptomyces sp. RHZ10.</title>
        <authorList>
            <person name="Besaury L."/>
        </authorList>
    </citation>
    <scope>NUCLEOTIDE SEQUENCE [LARGE SCALE GENOMIC DNA]</scope>
    <source>
        <strain evidence="2 3">RHZ10</strain>
    </source>
</reference>
<dbReference type="EMBL" id="JAFEUF010000012">
    <property type="protein sequence ID" value="MBM7053170.1"/>
    <property type="molecule type" value="Genomic_DNA"/>
</dbReference>
<evidence type="ECO:0000313" key="3">
    <source>
        <dbReference type="Proteomes" id="UP000712045"/>
    </source>
</evidence>
<dbReference type="Proteomes" id="UP000712045">
    <property type="component" value="Unassembled WGS sequence"/>
</dbReference>
<feature type="domain" description="CHAT" evidence="1">
    <location>
        <begin position="801"/>
        <end position="1063"/>
    </location>
</feature>
<comment type="caution">
    <text evidence="2">The sequence shown here is derived from an EMBL/GenBank/DDBJ whole genome shotgun (WGS) entry which is preliminary data.</text>
</comment>
<protein>
    <submittedName>
        <fullName evidence="2">CHAT domain-containing protein</fullName>
    </submittedName>
</protein>
<dbReference type="InterPro" id="IPR011990">
    <property type="entry name" value="TPR-like_helical_dom_sf"/>
</dbReference>
<gene>
    <name evidence="2" type="ORF">JS521_04635</name>
</gene>
<dbReference type="Pfam" id="PF12770">
    <property type="entry name" value="CHAT"/>
    <property type="match status" value="1"/>
</dbReference>
<sequence>MAVRDLRTRLSDRVIAFQRTENRRLLFGAEAEAELAEAARATATTRLPVTGRSRRRLAQLYHAAAWLHFHRYDCSPGDEGFEDLARAVFYLSPLMGNDALIPVPLRPVLGGRTDPRAQLGLAQELLRRAKTEENGPYTVSVMALLDAAATQATDQEHRAELTSLLGVAHRRRAHAAAIADPTDLERAVTLSRAAVDAVGPDFESRSILLERLGLALLTRHQLGARPADVAGAVSALEESVRTARPTDPALAPRRGNLALALRTRHERDGNAADLERALAVLAEALRPEPPSEPAQVAFLYEELRMALLQRWVLFGRSEDISRAVTAGERSLAAAPLGTSERVGALSALAETLLWRYEYEGRSTDLDRAVVLAEEALSRTSRPADRPSAALHLGHCLLSRCGRAEEVSDVQRAVALMEEAAVALPCGSALYQDAVSGLAQAYRMRYGLLRRTPDLDRAVAAAEEAVRAGGRGPRATAKARSNLASVLLSRYHRLRRPGDLDEAVEHGVAALRGLAPGSVEALTTVAVAASALTERTDDSLRTTDRDHVAFLLDREWGPPVPSRARIQSLQEVGGLALAAGRHARAAQLLDEAALMFPSAVPDSTNPIDLVLPLTMHLGLAENAIEAHCARSDPASALASAELVRGVLAAGGTSAPLRPPGLPSPAEAERAAAARRFTSIRQALSAARPSCQARPYDAPRAYAAFEEACAAVREGHGLARFLLPQDVSVLRPGGGPGAVVVVSAGRRVGHALIIGPSLEPVALPLPELTRAAASEHTGLFALAAGQLWADPHARLADALPLMLDWLWTAVGEPVTTRVRELVPEPRPRLWWIPVGLISVLPLHAAAPIGGAGCLDAVVSSYAPSVRASHAGRPGRPGPRRQLAVAVSSSPGLPELPGALREARELAARGATILPDASRAEVMAALPAASRVHFACHAGIDPLSPSEGALYLADGPLTIAEVAALDLAGAELAYLSACSTGQGGWRYAGEALHVASAFRQAGFRHVIGSLWPVADPVAVRFARRFYEELPPEDSEGSAEALNRAARWMRDRNPARPDQWAALVHSGP</sequence>
<name>A0ABS2HR39_9ACTN</name>
<dbReference type="InterPro" id="IPR024983">
    <property type="entry name" value="CHAT_dom"/>
</dbReference>
<dbReference type="RefSeq" id="WP_205081430.1">
    <property type="nucleotide sequence ID" value="NZ_JAFEUF010000012.1"/>
</dbReference>
<evidence type="ECO:0000259" key="1">
    <source>
        <dbReference type="Pfam" id="PF12770"/>
    </source>
</evidence>
<accession>A0ABS2HR39</accession>
<keyword evidence="3" id="KW-1185">Reference proteome</keyword>
<proteinExistence type="predicted"/>
<evidence type="ECO:0000313" key="2">
    <source>
        <dbReference type="EMBL" id="MBM7053170.1"/>
    </source>
</evidence>